<evidence type="ECO:0000313" key="1">
    <source>
        <dbReference type="EMBL" id="RHN47613.1"/>
    </source>
</evidence>
<dbReference type="Gramene" id="rna42233">
    <property type="protein sequence ID" value="RHN47613.1"/>
    <property type="gene ID" value="gene42233"/>
</dbReference>
<dbReference type="AlphaFoldDB" id="A0A396H4E7"/>
<sequence>MPKQINNHEVFAYIDGTPKHTIHIPLNKIDILNYCLEINCIYNCSNICKAIDSLIFFP</sequence>
<proteinExistence type="predicted"/>
<dbReference type="Proteomes" id="UP000265566">
    <property type="component" value="Chromosome 7"/>
</dbReference>
<organism evidence="1 2">
    <name type="scientific">Medicago truncatula</name>
    <name type="common">Barrel medic</name>
    <name type="synonym">Medicago tribuloides</name>
    <dbReference type="NCBI Taxonomy" id="3880"/>
    <lineage>
        <taxon>Eukaryota</taxon>
        <taxon>Viridiplantae</taxon>
        <taxon>Streptophyta</taxon>
        <taxon>Embryophyta</taxon>
        <taxon>Tracheophyta</taxon>
        <taxon>Spermatophyta</taxon>
        <taxon>Magnoliopsida</taxon>
        <taxon>eudicotyledons</taxon>
        <taxon>Gunneridae</taxon>
        <taxon>Pentapetalae</taxon>
        <taxon>rosids</taxon>
        <taxon>fabids</taxon>
        <taxon>Fabales</taxon>
        <taxon>Fabaceae</taxon>
        <taxon>Papilionoideae</taxon>
        <taxon>50 kb inversion clade</taxon>
        <taxon>NPAAA clade</taxon>
        <taxon>Hologalegina</taxon>
        <taxon>IRL clade</taxon>
        <taxon>Trifolieae</taxon>
        <taxon>Medicago</taxon>
    </lineage>
</organism>
<accession>A0A396H4E7</accession>
<reference evidence="2" key="1">
    <citation type="journal article" date="2018" name="Nat. Plants">
        <title>Whole-genome landscape of Medicago truncatula symbiotic genes.</title>
        <authorList>
            <person name="Pecrix Y."/>
            <person name="Staton S.E."/>
            <person name="Sallet E."/>
            <person name="Lelandais-Briere C."/>
            <person name="Moreau S."/>
            <person name="Carrere S."/>
            <person name="Blein T."/>
            <person name="Jardinaud M.F."/>
            <person name="Latrasse D."/>
            <person name="Zouine M."/>
            <person name="Zahm M."/>
            <person name="Kreplak J."/>
            <person name="Mayjonade B."/>
            <person name="Satge C."/>
            <person name="Perez M."/>
            <person name="Cauet S."/>
            <person name="Marande W."/>
            <person name="Chantry-Darmon C."/>
            <person name="Lopez-Roques C."/>
            <person name="Bouchez O."/>
            <person name="Berard A."/>
            <person name="Debelle F."/>
            <person name="Munos S."/>
            <person name="Bendahmane A."/>
            <person name="Berges H."/>
            <person name="Niebel A."/>
            <person name="Buitink J."/>
            <person name="Frugier F."/>
            <person name="Benhamed M."/>
            <person name="Crespi M."/>
            <person name="Gouzy J."/>
            <person name="Gamas P."/>
        </authorList>
    </citation>
    <scope>NUCLEOTIDE SEQUENCE [LARGE SCALE GENOMIC DNA]</scope>
    <source>
        <strain evidence="2">cv. Jemalong A17</strain>
    </source>
</reference>
<evidence type="ECO:0000313" key="2">
    <source>
        <dbReference type="Proteomes" id="UP000265566"/>
    </source>
</evidence>
<dbReference type="EMBL" id="PSQE01000007">
    <property type="protein sequence ID" value="RHN47613.1"/>
    <property type="molecule type" value="Genomic_DNA"/>
</dbReference>
<gene>
    <name evidence="1" type="ORF">MtrunA17_Chr7g0254881</name>
</gene>
<comment type="caution">
    <text evidence="1">The sequence shown here is derived from an EMBL/GenBank/DDBJ whole genome shotgun (WGS) entry which is preliminary data.</text>
</comment>
<name>A0A396H4E7_MEDTR</name>
<protein>
    <submittedName>
        <fullName evidence="1">Uncharacterized protein</fullName>
    </submittedName>
</protein>